<dbReference type="GO" id="GO:0005886">
    <property type="term" value="C:plasma membrane"/>
    <property type="evidence" value="ECO:0007669"/>
    <property type="project" value="TreeGrafter"/>
</dbReference>
<accession>A0A2H0KTC1</accession>
<dbReference type="PANTHER" id="PTHR30258">
    <property type="entry name" value="TYPE II SECRETION SYSTEM PROTEIN GSPE-RELATED"/>
    <property type="match status" value="1"/>
</dbReference>
<name>A0A2H0KTC1_9BACT</name>
<dbReference type="CDD" id="cd01129">
    <property type="entry name" value="PulE-GspE-like"/>
    <property type="match status" value="2"/>
</dbReference>
<dbReference type="InterPro" id="IPR007831">
    <property type="entry name" value="T2SS_GspE_N"/>
</dbReference>
<dbReference type="AlphaFoldDB" id="A0A2H0KTC1"/>
<dbReference type="SUPFAM" id="SSF160246">
    <property type="entry name" value="EspE N-terminal domain-like"/>
    <property type="match status" value="1"/>
</dbReference>
<feature type="coiled-coil region" evidence="4">
    <location>
        <begin position="569"/>
        <end position="599"/>
    </location>
</feature>
<keyword evidence="3" id="KW-0067">ATP-binding</keyword>
<organism evidence="6 7">
    <name type="scientific">Candidatus Portnoybacteria bacterium CG11_big_fil_rev_8_21_14_0_20_40_15</name>
    <dbReference type="NCBI Taxonomy" id="1974817"/>
    <lineage>
        <taxon>Bacteria</taxon>
        <taxon>Candidatus Portnoyibacteriota</taxon>
    </lineage>
</organism>
<evidence type="ECO:0000256" key="3">
    <source>
        <dbReference type="ARBA" id="ARBA00022840"/>
    </source>
</evidence>
<comment type="caution">
    <text evidence="6">The sequence shown here is derived from an EMBL/GenBank/DDBJ whole genome shotgun (WGS) entry which is preliminary data.</text>
</comment>
<sequence>MAISKIIRISEKLAELKRKQEEEGAQRLAAKNKLPYMDLSVFPINAEVLYLLPEKEAHRGNLIVLKRQLDKITVGLVDPQNPETRAILENLATKYGCAVSLVIISLSSLQRAFKFYQVKVSDVPLVGKVAINKKYLDEFNERVKNITELKDRINTLSTTEILETIIAGSLKTGAGDIHIEPGKQIRLRYRIDGVLQDVANFPEKSYKFLLTRIKLLSDLMINIHDQSQDGRFTIQIVEQVSEDEKKVLQEMETRVSILPEGNAETVVIRILGAGIEKLDIKNIGLRETTFQTLLREVQKPNGLILNTGPTGSGKTTTLYSFLNYLNNPKIKIITIEDPVEYRLPGIVQTQISKNYSFAQALRAILRQNPNIVMVGEIRDEETAQIAIQAAMTGHLVFSTLHTNDATNTVHRLIDMGADIKTLPDSLNAIIAQRLVRKICPKCKEEYEPDKETLLKIEKVLSIVSPRARLELPKTRKLFRSKGCPDCFGLKYRGRYPLFEVLTMNEEIRKLILNRASAFEILVSAVDAGMLTLYQDGVLRALEGLTDLEEVERVVGKPGYLEELYERAVSQSLTRGITIAEEKKNKLEKESKERSNIEKILAKDPQEELLGDIIAFSLLLRATDIHIEPTQSDLLVRCRIDGILQDIAKLPKIYHLPLLGEIKILGGLKTKQFTGVQEGRFNIDFGDKSLDTRLSIISGGYGETAVIRILGLSEDVQTAEGGLDLKMMGIRQEIYPLFEKEFHKPTGVILNTGPTGSGKTTTLYGILQLLNVRGTKIMTIEDPIEYRLSGIIQTQIDEAAGYTFAKALKSFLRQNPNIIMLGEIRDEETAKIAMQASLTGHMVISTLHTNDAASTIQRLINLGISPGDIASAMNAIMAQRLVRKLCPNCKKPYKPDAATANEIKETLSSLPKNIKAPNLSSITLYKPKGCSKCKNIGYWGQVGLFEIMIKDENLQNLFAKGAQTLEIKKAAQAGGMITLRQDGLLKALDGLTSIDEVERVTGELEKAEI</sequence>
<feature type="domain" description="AAA+ ATPase" evidence="5">
    <location>
        <begin position="744"/>
        <end position="865"/>
    </location>
</feature>
<dbReference type="GO" id="GO:0016887">
    <property type="term" value="F:ATP hydrolysis activity"/>
    <property type="evidence" value="ECO:0007669"/>
    <property type="project" value="TreeGrafter"/>
</dbReference>
<evidence type="ECO:0000313" key="7">
    <source>
        <dbReference type="Proteomes" id="UP000229317"/>
    </source>
</evidence>
<dbReference type="EMBL" id="PCVO01000021">
    <property type="protein sequence ID" value="PIQ75403.1"/>
    <property type="molecule type" value="Genomic_DNA"/>
</dbReference>
<evidence type="ECO:0000256" key="4">
    <source>
        <dbReference type="SAM" id="Coils"/>
    </source>
</evidence>
<feature type="domain" description="AAA+ ATPase" evidence="5">
    <location>
        <begin position="300"/>
        <end position="526"/>
    </location>
</feature>
<dbReference type="FunFam" id="3.40.50.300:FF:000398">
    <property type="entry name" value="Type IV pilus assembly ATPase PilB"/>
    <property type="match status" value="2"/>
</dbReference>
<evidence type="ECO:0000256" key="2">
    <source>
        <dbReference type="ARBA" id="ARBA00022741"/>
    </source>
</evidence>
<dbReference type="Pfam" id="PF00437">
    <property type="entry name" value="T2SSE"/>
    <property type="match status" value="2"/>
</dbReference>
<keyword evidence="4" id="KW-0175">Coiled coil</keyword>
<reference evidence="6 7" key="1">
    <citation type="submission" date="2017-09" db="EMBL/GenBank/DDBJ databases">
        <title>Depth-based differentiation of microbial function through sediment-hosted aquifers and enrichment of novel symbionts in the deep terrestrial subsurface.</title>
        <authorList>
            <person name="Probst A.J."/>
            <person name="Ladd B."/>
            <person name="Jarett J.K."/>
            <person name="Geller-Mcgrath D.E."/>
            <person name="Sieber C.M."/>
            <person name="Emerson J.B."/>
            <person name="Anantharaman K."/>
            <person name="Thomas B.C."/>
            <person name="Malmstrom R."/>
            <person name="Stieglmeier M."/>
            <person name="Klingl A."/>
            <person name="Woyke T."/>
            <person name="Ryan C.M."/>
            <person name="Banfield J.F."/>
        </authorList>
    </citation>
    <scope>NUCLEOTIDE SEQUENCE [LARGE SCALE GENOMIC DNA]</scope>
    <source>
        <strain evidence="6">CG11_big_fil_rev_8_21_14_0_20_40_15</strain>
    </source>
</reference>
<gene>
    <name evidence="6" type="ORF">COV84_01335</name>
</gene>
<evidence type="ECO:0000313" key="6">
    <source>
        <dbReference type="EMBL" id="PIQ75403.1"/>
    </source>
</evidence>
<comment type="similarity">
    <text evidence="1">Belongs to the GSP E family.</text>
</comment>
<dbReference type="Gene3D" id="3.30.450.90">
    <property type="match status" value="2"/>
</dbReference>
<evidence type="ECO:0000256" key="1">
    <source>
        <dbReference type="ARBA" id="ARBA00006611"/>
    </source>
</evidence>
<dbReference type="InterPro" id="IPR027417">
    <property type="entry name" value="P-loop_NTPase"/>
</dbReference>
<dbReference type="Gene3D" id="3.40.50.300">
    <property type="entry name" value="P-loop containing nucleotide triphosphate hydrolases"/>
    <property type="match status" value="2"/>
</dbReference>
<dbReference type="GO" id="GO:0005524">
    <property type="term" value="F:ATP binding"/>
    <property type="evidence" value="ECO:0007669"/>
    <property type="project" value="UniProtKB-KW"/>
</dbReference>
<proteinExistence type="inferred from homology"/>
<dbReference type="SMART" id="SM00382">
    <property type="entry name" value="AAA"/>
    <property type="match status" value="2"/>
</dbReference>
<protein>
    <recommendedName>
        <fullName evidence="5">AAA+ ATPase domain-containing protein</fullName>
    </recommendedName>
</protein>
<keyword evidence="2" id="KW-0547">Nucleotide-binding</keyword>
<evidence type="ECO:0000259" key="5">
    <source>
        <dbReference type="SMART" id="SM00382"/>
    </source>
</evidence>
<dbReference type="InterPro" id="IPR001482">
    <property type="entry name" value="T2SS/T4SS_dom"/>
</dbReference>
<dbReference type="Proteomes" id="UP000229317">
    <property type="component" value="Unassembled WGS sequence"/>
</dbReference>
<dbReference type="InterPro" id="IPR037257">
    <property type="entry name" value="T2SS_E_N_sf"/>
</dbReference>
<dbReference type="PANTHER" id="PTHR30258:SF1">
    <property type="entry name" value="PROTEIN TRANSPORT PROTEIN HOFB HOMOLOG"/>
    <property type="match status" value="1"/>
</dbReference>
<dbReference type="Pfam" id="PF05157">
    <property type="entry name" value="MshEN"/>
    <property type="match status" value="1"/>
</dbReference>
<dbReference type="SUPFAM" id="SSF52540">
    <property type="entry name" value="P-loop containing nucleoside triphosphate hydrolases"/>
    <property type="match status" value="2"/>
</dbReference>
<dbReference type="InterPro" id="IPR003593">
    <property type="entry name" value="AAA+_ATPase"/>
</dbReference>